<accession>A0ABS6YN02</accession>
<reference evidence="2 3" key="1">
    <citation type="submission" date="2019-11" db="EMBL/GenBank/DDBJ databases">
        <authorList>
            <person name="Ay H."/>
        </authorList>
    </citation>
    <scope>NUCLEOTIDE SEQUENCE [LARGE SCALE GENOMIC DNA]</scope>
    <source>
        <strain evidence="2 3">BG9H</strain>
    </source>
</reference>
<dbReference type="RefSeq" id="WP_219689195.1">
    <property type="nucleotide sequence ID" value="NZ_WMBF01000134.1"/>
</dbReference>
<dbReference type="Proteomes" id="UP001197114">
    <property type="component" value="Unassembled WGS sequence"/>
</dbReference>
<evidence type="ECO:0000313" key="2">
    <source>
        <dbReference type="EMBL" id="MBW5422788.1"/>
    </source>
</evidence>
<gene>
    <name evidence="2" type="ORF">GKQ77_14660</name>
</gene>
<evidence type="ECO:0000256" key="1">
    <source>
        <dbReference type="SAM" id="MobiDB-lite"/>
    </source>
</evidence>
<protein>
    <recommendedName>
        <fullName evidence="4">Lipoprotein</fullName>
    </recommendedName>
</protein>
<dbReference type="InterPro" id="IPR029046">
    <property type="entry name" value="LolA/LolB/LppX"/>
</dbReference>
<proteinExistence type="predicted"/>
<dbReference type="EMBL" id="WMBF01000134">
    <property type="protein sequence ID" value="MBW5422788.1"/>
    <property type="molecule type" value="Genomic_DNA"/>
</dbReference>
<dbReference type="SUPFAM" id="SSF89392">
    <property type="entry name" value="Prokaryotic lipoproteins and lipoprotein localization factors"/>
    <property type="match status" value="1"/>
</dbReference>
<dbReference type="Gene3D" id="2.50.20.20">
    <property type="match status" value="1"/>
</dbReference>
<evidence type="ECO:0000313" key="3">
    <source>
        <dbReference type="Proteomes" id="UP001197114"/>
    </source>
</evidence>
<organism evidence="2 3">
    <name type="scientific">Streptomyces anatolicus</name>
    <dbReference type="NCBI Taxonomy" id="2675858"/>
    <lineage>
        <taxon>Bacteria</taxon>
        <taxon>Bacillati</taxon>
        <taxon>Actinomycetota</taxon>
        <taxon>Actinomycetes</taxon>
        <taxon>Kitasatosporales</taxon>
        <taxon>Streptomycetaceae</taxon>
        <taxon>Streptomyces</taxon>
    </lineage>
</organism>
<comment type="caution">
    <text evidence="2">The sequence shown here is derived from an EMBL/GenBank/DDBJ whole genome shotgun (WGS) entry which is preliminary data.</text>
</comment>
<feature type="compositionally biased region" description="Basic and acidic residues" evidence="1">
    <location>
        <begin position="21"/>
        <end position="42"/>
    </location>
</feature>
<evidence type="ECO:0008006" key="4">
    <source>
        <dbReference type="Google" id="ProtNLM"/>
    </source>
</evidence>
<keyword evidence="3" id="KW-1185">Reference proteome</keyword>
<feature type="region of interest" description="Disordered" evidence="1">
    <location>
        <begin position="18"/>
        <end position="42"/>
    </location>
</feature>
<name>A0ABS6YN02_9ACTN</name>
<sequence length="270" mass="28128">MTAAVGAALTMVLAGCGGEGGEDRSGAGRDQGKAGQSEREDARAVLAAAAKKTAAQSSYKTVQTGQGGTDRAEMLYQKKPAASVIKAEVSKSAANPNGVSHMLSTGGSTYVKTDKVPGKRWYSMDLGGGEDGGGAPRAAGYVAEFAGALAATESTEWVAEEKAGGRTADHYRGKVVLDELAKYTGPALSEDRRDLYVTMAKKQGMKSVVIDMWVGKDDLILKSRETGRSKKGREVINEEYSDFGAVPAISAPPAGSVATWDEFIAAQARP</sequence>